<feature type="domain" description="Polymerase/histidinol phosphatase N-terminal" evidence="1">
    <location>
        <begin position="26"/>
        <end position="87"/>
    </location>
</feature>
<protein>
    <submittedName>
        <fullName evidence="2">PHP domain-containing protein</fullName>
    </submittedName>
</protein>
<keyword evidence="3" id="KW-1185">Reference proteome</keyword>
<dbReference type="RefSeq" id="WP_114641728.1">
    <property type="nucleotide sequence ID" value="NZ_JAACIO010000007.1"/>
</dbReference>
<dbReference type="PANTHER" id="PTHR42924:SF3">
    <property type="entry name" value="POLYMERASE_HISTIDINOL PHOSPHATASE N-TERMINAL DOMAIN-CONTAINING PROTEIN"/>
    <property type="match status" value="1"/>
</dbReference>
<gene>
    <name evidence="2" type="ORF">DYH56_04815</name>
</gene>
<dbReference type="InterPro" id="IPR003141">
    <property type="entry name" value="Pol/His_phosphatase_N"/>
</dbReference>
<dbReference type="InterPro" id="IPR016195">
    <property type="entry name" value="Pol/histidinol_Pase-like"/>
</dbReference>
<dbReference type="Gene3D" id="3.20.20.140">
    <property type="entry name" value="Metal-dependent hydrolases"/>
    <property type="match status" value="1"/>
</dbReference>
<sequence>MIEFDKLDEFFKRKIILEGEYSGVYYDLHLHTIASDGFLNIKFLKSFLKEKNHLISITDHNEIRKSIKSFEVEGINSIPGIEIGCEDGMEILAYFEDPRELEEFYKVYLEPYKNRYRMAKSYKSWEYYIEALGKFKTHTSLPHLNGYAQKNYIKNKKYLEEIIKVVDSIETYNHSLDKVRNLRARDLREKYDLKATFGSDAHTRFDMKSYAKLETNEVFEELKIIEGAKKLYSIIGLGGKHLKYIFKK</sequence>
<evidence type="ECO:0000313" key="2">
    <source>
        <dbReference type="EMBL" id="REI42044.1"/>
    </source>
</evidence>
<evidence type="ECO:0000259" key="1">
    <source>
        <dbReference type="SMART" id="SM00481"/>
    </source>
</evidence>
<reference evidence="2 3" key="1">
    <citation type="submission" date="2018-08" db="EMBL/GenBank/DDBJ databases">
        <title>Draft genome sequence of Psychrilyobacter sp. strain SD5 isolated from Black Sea water.</title>
        <authorList>
            <person name="Yadav S."/>
            <person name="Villanueva L."/>
            <person name="Damste J.S.S."/>
        </authorList>
    </citation>
    <scope>NUCLEOTIDE SEQUENCE [LARGE SCALE GENOMIC DNA]</scope>
    <source>
        <strain evidence="2 3">SD5</strain>
    </source>
</reference>
<name>A0ABX9KIJ0_9FUSO</name>
<evidence type="ECO:0000313" key="3">
    <source>
        <dbReference type="Proteomes" id="UP000263486"/>
    </source>
</evidence>
<dbReference type="Proteomes" id="UP000263486">
    <property type="component" value="Unassembled WGS sequence"/>
</dbReference>
<comment type="caution">
    <text evidence="2">The sequence shown here is derived from an EMBL/GenBank/DDBJ whole genome shotgun (WGS) entry which is preliminary data.</text>
</comment>
<dbReference type="CDD" id="cd07432">
    <property type="entry name" value="PHP_HisPPase"/>
    <property type="match status" value="1"/>
</dbReference>
<dbReference type="InterPro" id="IPR052018">
    <property type="entry name" value="PHP_domain"/>
</dbReference>
<dbReference type="SMART" id="SM00481">
    <property type="entry name" value="POLIIIAc"/>
    <property type="match status" value="1"/>
</dbReference>
<dbReference type="PANTHER" id="PTHR42924">
    <property type="entry name" value="EXONUCLEASE"/>
    <property type="match status" value="1"/>
</dbReference>
<proteinExistence type="predicted"/>
<accession>A0ABX9KIJ0</accession>
<dbReference type="EMBL" id="QUAJ01000006">
    <property type="protein sequence ID" value="REI42044.1"/>
    <property type="molecule type" value="Genomic_DNA"/>
</dbReference>
<organism evidence="2 3">
    <name type="scientific">Psychrilyobacter piezotolerans</name>
    <dbReference type="NCBI Taxonomy" id="2293438"/>
    <lineage>
        <taxon>Bacteria</taxon>
        <taxon>Fusobacteriati</taxon>
        <taxon>Fusobacteriota</taxon>
        <taxon>Fusobacteriia</taxon>
        <taxon>Fusobacteriales</taxon>
        <taxon>Fusobacteriaceae</taxon>
        <taxon>Psychrilyobacter</taxon>
    </lineage>
</organism>
<dbReference type="SUPFAM" id="SSF89550">
    <property type="entry name" value="PHP domain-like"/>
    <property type="match status" value="1"/>
</dbReference>